<sequence length="749" mass="83589">MELQKRLDYGFNGYQVPATPRATRSARKRVPFKKRVEDKRISAFDLLATVAGKLLLDKESTPVSSNTSSAEDQSKVEKNTVKEERRDGNQSSKLETCDQYSNDREFIVSQLVSQTNDLRSCSFRKSPSLKNDTHFGLTSVVTTSDCSERSGVLKLMNGKIKNEMGSLPCKVETGPFLCRASGGRIKLEFENKGPIHEELDRTDKLSFREVADTCPLEDPVVVDGKPPLLVSSDSSGKTHSYGFNNHLGSFPGKRDDLKVVSRDDDEKSSGCTYLGPIKKPFRPTPLIGDRRIRKTMTSKYLKVAPRLNDVTLSNSDENLKSAYCDRSAYKRIRSERNYPFKKRKFLHYSSVSNSDGGISSEGISDSPEQSINGNASGVYPKMRGVTGESPSLADQRKSFHSRDSHGMRAFDGVIHMYCFHLLTFKEVLISKYLSFYSVKFRIKSFRVPELFIEIPESATIGSLKRTVMEAVTAILGGGLRIGVLLQGKKVRDDNKTLLQTGISCDNQMDALGFSLEPNPSQTFPSHCPGGSPLKFPCDTPLPLARYPATPGLVTRVTHDPSHEPHMHNLGHFVESDHDSAPSPTDMSLDKSTTDSKALVAVPAMSVEALDVVPAHRKSKRSEVVQRRIRRPFSVAEVEALVQAVEKLGTGRWRDVKLRAFDNAKHRTYVDLKDKWKTLVHTARISPQQRRGEPVPQELLDRVLTAHAYWSQQQAKQQLKQQQQPESCLLLYNSTVRASSRSDGGEKNFG</sequence>
<dbReference type="AlphaFoldDB" id="A0A7J9DM84"/>
<feature type="region of interest" description="Disordered" evidence="4">
    <location>
        <begin position="59"/>
        <end position="95"/>
    </location>
</feature>
<evidence type="ECO:0000256" key="1">
    <source>
        <dbReference type="ARBA" id="ARBA00004123"/>
    </source>
</evidence>
<evidence type="ECO:0000259" key="5">
    <source>
        <dbReference type="PROSITE" id="PS50090"/>
    </source>
</evidence>
<dbReference type="PROSITE" id="PS50090">
    <property type="entry name" value="MYB_LIKE"/>
    <property type="match status" value="1"/>
</dbReference>
<dbReference type="SUPFAM" id="SSF46689">
    <property type="entry name" value="Homeodomain-like"/>
    <property type="match status" value="1"/>
</dbReference>
<protein>
    <recommendedName>
        <fullName evidence="9">Telomere repeat-binding protein 5-like</fullName>
    </recommendedName>
</protein>
<dbReference type="Pfam" id="PF00249">
    <property type="entry name" value="Myb_DNA-binding"/>
    <property type="match status" value="1"/>
</dbReference>
<dbReference type="CDD" id="cd11660">
    <property type="entry name" value="SANT_TRF"/>
    <property type="match status" value="1"/>
</dbReference>
<evidence type="ECO:0000313" key="8">
    <source>
        <dbReference type="Proteomes" id="UP000593568"/>
    </source>
</evidence>
<dbReference type="PANTHER" id="PTHR21717">
    <property type="entry name" value="TELOMERIC REPEAT BINDING PROTEIN"/>
    <property type="match status" value="1"/>
</dbReference>
<keyword evidence="2" id="KW-0238">DNA-binding</keyword>
<feature type="domain" description="Myb-like" evidence="5">
    <location>
        <begin position="624"/>
        <end position="679"/>
    </location>
</feature>
<evidence type="ECO:0008006" key="9">
    <source>
        <dbReference type="Google" id="ProtNLM"/>
    </source>
</evidence>
<comment type="subcellular location">
    <subcellularLocation>
        <location evidence="1">Nucleus</location>
    </subcellularLocation>
</comment>
<dbReference type="InterPro" id="IPR031105">
    <property type="entry name" value="TRP_plant"/>
</dbReference>
<evidence type="ECO:0000256" key="3">
    <source>
        <dbReference type="ARBA" id="ARBA00023242"/>
    </source>
</evidence>
<feature type="compositionally biased region" description="Basic and acidic residues" evidence="4">
    <location>
        <begin position="72"/>
        <end position="88"/>
    </location>
</feature>
<feature type="region of interest" description="Disordered" evidence="4">
    <location>
        <begin position="352"/>
        <end position="380"/>
    </location>
</feature>
<dbReference type="InterPro" id="IPR057625">
    <property type="entry name" value="TPR1-6-like_ubiquitin"/>
</dbReference>
<dbReference type="GO" id="GO:0042162">
    <property type="term" value="F:telomeric DNA binding"/>
    <property type="evidence" value="ECO:0007669"/>
    <property type="project" value="UniProtKB-ARBA"/>
</dbReference>
<dbReference type="EMBL" id="JABEZW010000003">
    <property type="protein sequence ID" value="MBA0761846.1"/>
    <property type="molecule type" value="Genomic_DNA"/>
</dbReference>
<dbReference type="Gene3D" id="1.10.246.220">
    <property type="match status" value="1"/>
</dbReference>
<dbReference type="InterPro" id="IPR001005">
    <property type="entry name" value="SANT/Myb"/>
</dbReference>
<keyword evidence="8" id="KW-1185">Reference proteome</keyword>
<gene>
    <name evidence="7" type="ORF">Gotri_024431</name>
</gene>
<comment type="caution">
    <text evidence="7">The sequence shown here is derived from an EMBL/GenBank/DDBJ whole genome shotgun (WGS) entry which is preliminary data.</text>
</comment>
<evidence type="ECO:0000256" key="2">
    <source>
        <dbReference type="ARBA" id="ARBA00023125"/>
    </source>
</evidence>
<proteinExistence type="predicted"/>
<dbReference type="SMART" id="SM00717">
    <property type="entry name" value="SANT"/>
    <property type="match status" value="1"/>
</dbReference>
<dbReference type="GO" id="GO:0005634">
    <property type="term" value="C:nucleus"/>
    <property type="evidence" value="ECO:0007669"/>
    <property type="project" value="UniProtKB-SubCell"/>
</dbReference>
<dbReference type="InterPro" id="IPR009057">
    <property type="entry name" value="Homeodomain-like_sf"/>
</dbReference>
<reference evidence="7 8" key="1">
    <citation type="journal article" date="2019" name="Genome Biol. Evol.">
        <title>Insights into the evolution of the New World diploid cottons (Gossypium, subgenus Houzingenia) based on genome sequencing.</title>
        <authorList>
            <person name="Grover C.E."/>
            <person name="Arick M.A. 2nd"/>
            <person name="Thrash A."/>
            <person name="Conover J.L."/>
            <person name="Sanders W.S."/>
            <person name="Peterson D.G."/>
            <person name="Frelichowski J.E."/>
            <person name="Scheffler J.A."/>
            <person name="Scheffler B.E."/>
            <person name="Wendel J.F."/>
        </authorList>
    </citation>
    <scope>NUCLEOTIDE SEQUENCE [LARGE SCALE GENOMIC DNA]</scope>
    <source>
        <strain evidence="7">8</strain>
        <tissue evidence="7">Leaf</tissue>
    </source>
</reference>
<evidence type="ECO:0000259" key="6">
    <source>
        <dbReference type="PROSITE" id="PS51294"/>
    </source>
</evidence>
<dbReference type="InterPro" id="IPR017930">
    <property type="entry name" value="Myb_dom"/>
</dbReference>
<name>A0A7J9DM84_9ROSI</name>
<keyword evidence="3" id="KW-0539">Nucleus</keyword>
<dbReference type="PANTHER" id="PTHR21717:SF70">
    <property type="entry name" value="TELOMERE REPEAT-BINDING PROTEIN 2-RELATED"/>
    <property type="match status" value="1"/>
</dbReference>
<dbReference type="Proteomes" id="UP000593568">
    <property type="component" value="Unassembled WGS sequence"/>
</dbReference>
<dbReference type="Pfam" id="PF23603">
    <property type="entry name" value="Ubiquitin_TPR1"/>
    <property type="match status" value="1"/>
</dbReference>
<organism evidence="7 8">
    <name type="scientific">Gossypium trilobum</name>
    <dbReference type="NCBI Taxonomy" id="34281"/>
    <lineage>
        <taxon>Eukaryota</taxon>
        <taxon>Viridiplantae</taxon>
        <taxon>Streptophyta</taxon>
        <taxon>Embryophyta</taxon>
        <taxon>Tracheophyta</taxon>
        <taxon>Spermatophyta</taxon>
        <taxon>Magnoliopsida</taxon>
        <taxon>eudicotyledons</taxon>
        <taxon>Gunneridae</taxon>
        <taxon>Pentapetalae</taxon>
        <taxon>rosids</taxon>
        <taxon>malvids</taxon>
        <taxon>Malvales</taxon>
        <taxon>Malvaceae</taxon>
        <taxon>Malvoideae</taxon>
        <taxon>Gossypium</taxon>
    </lineage>
</organism>
<evidence type="ECO:0000256" key="4">
    <source>
        <dbReference type="SAM" id="MobiDB-lite"/>
    </source>
</evidence>
<accession>A0A7J9DM84</accession>
<dbReference type="PROSITE" id="PS51294">
    <property type="entry name" value="HTH_MYB"/>
    <property type="match status" value="1"/>
</dbReference>
<feature type="domain" description="HTH myb-type" evidence="6">
    <location>
        <begin position="625"/>
        <end position="683"/>
    </location>
</feature>
<feature type="compositionally biased region" description="Low complexity" evidence="4">
    <location>
        <begin position="352"/>
        <end position="366"/>
    </location>
</feature>
<feature type="compositionally biased region" description="Polar residues" evidence="4">
    <location>
        <begin position="61"/>
        <end position="71"/>
    </location>
</feature>
<evidence type="ECO:0000313" key="7">
    <source>
        <dbReference type="EMBL" id="MBA0761846.1"/>
    </source>
</evidence>